<feature type="transmembrane region" description="Helical" evidence="1">
    <location>
        <begin position="139"/>
        <end position="161"/>
    </location>
</feature>
<evidence type="ECO:0000313" key="2">
    <source>
        <dbReference type="EMBL" id="UGS25957.1"/>
    </source>
</evidence>
<keyword evidence="1" id="KW-0472">Membrane</keyword>
<feature type="transmembrane region" description="Helical" evidence="1">
    <location>
        <begin position="70"/>
        <end position="91"/>
    </location>
</feature>
<accession>A0ABY3RU24</accession>
<evidence type="ECO:0000313" key="3">
    <source>
        <dbReference type="Proteomes" id="UP001199642"/>
    </source>
</evidence>
<feature type="transmembrane region" description="Helical" evidence="1">
    <location>
        <begin position="15"/>
        <end position="33"/>
    </location>
</feature>
<organism evidence="2 3">
    <name type="scientific">Microbacterium resistens</name>
    <dbReference type="NCBI Taxonomy" id="156977"/>
    <lineage>
        <taxon>Bacteria</taxon>
        <taxon>Bacillati</taxon>
        <taxon>Actinomycetota</taxon>
        <taxon>Actinomycetes</taxon>
        <taxon>Micrococcales</taxon>
        <taxon>Microbacteriaceae</taxon>
        <taxon>Microbacterium</taxon>
    </lineage>
</organism>
<evidence type="ECO:0000256" key="1">
    <source>
        <dbReference type="SAM" id="Phobius"/>
    </source>
</evidence>
<keyword evidence="3" id="KW-1185">Reference proteome</keyword>
<dbReference type="Proteomes" id="UP001199642">
    <property type="component" value="Chromosome"/>
</dbReference>
<dbReference type="RefSeq" id="WP_231819708.1">
    <property type="nucleotide sequence ID" value="NZ_CP082781.1"/>
</dbReference>
<keyword evidence="1" id="KW-1133">Transmembrane helix</keyword>
<feature type="transmembrane region" description="Helical" evidence="1">
    <location>
        <begin position="111"/>
        <end position="132"/>
    </location>
</feature>
<gene>
    <name evidence="2" type="ORF">K8F61_15100</name>
</gene>
<keyword evidence="1" id="KW-0812">Transmembrane</keyword>
<name>A0ABY3RU24_9MICO</name>
<dbReference type="EMBL" id="CP082781">
    <property type="protein sequence ID" value="UGS25957.1"/>
    <property type="molecule type" value="Genomic_DNA"/>
</dbReference>
<reference evidence="2 3" key="1">
    <citation type="submission" date="2023-01" db="EMBL/GenBank/DDBJ databases">
        <title>Characterization of estradiol degrading bacteria Microbacterium sp. MZT7 and reveal degrading genes through genome analysis.</title>
        <authorList>
            <person name="Hao P."/>
            <person name="Gao Y."/>
        </authorList>
    </citation>
    <scope>NUCLEOTIDE SEQUENCE [LARGE SCALE GENOMIC DNA]</scope>
    <source>
        <strain evidence="2 3">MZT7</strain>
    </source>
</reference>
<proteinExistence type="predicted"/>
<protein>
    <submittedName>
        <fullName evidence="2">Uncharacterized protein</fullName>
    </submittedName>
</protein>
<sequence length="206" mass="21566">MTNEDPDARSRRRTWVAGGLLLVLSAVVALVARGPLAGIHLAKDALWALGVLVLVIGLGRAGSLTARRPVATVLVILQVVLASPWAARFVSGFVLDDPANPHAEESSWKSIVFPYQVVLAVLTVVAVVLIGIIRAWPRFWSWAPAGGLVVWAVVLAAGFLSPVTDSGLLGFALVFLPPVLTALLGGIAIVLGLRAAPASRPRVLDA</sequence>
<feature type="transmembrane region" description="Helical" evidence="1">
    <location>
        <begin position="167"/>
        <end position="193"/>
    </location>
</feature>
<feature type="transmembrane region" description="Helical" evidence="1">
    <location>
        <begin position="45"/>
        <end position="63"/>
    </location>
</feature>